<reference evidence="1 2" key="1">
    <citation type="submission" date="2018-04" db="EMBL/GenBank/DDBJ databases">
        <authorList>
            <person name="Vogel A."/>
        </authorList>
    </citation>
    <scope>NUCLEOTIDE SEQUENCE [LARGE SCALE GENOMIC DNA]</scope>
</reference>
<keyword evidence="2" id="KW-1185">Reference proteome</keyword>
<dbReference type="Proteomes" id="UP000595140">
    <property type="component" value="Unassembled WGS sequence"/>
</dbReference>
<dbReference type="GO" id="GO:0004252">
    <property type="term" value="F:serine-type endopeptidase activity"/>
    <property type="evidence" value="ECO:0007669"/>
    <property type="project" value="InterPro"/>
</dbReference>
<accession>A0A484LQ39</accession>
<name>A0A484LQ39_9ASTE</name>
<protein>
    <submittedName>
        <fullName evidence="1">Uncharacterized protein</fullName>
    </submittedName>
</protein>
<dbReference type="PANTHER" id="PTHR21004:SF0">
    <property type="entry name" value="PEROXISOMAL LEADER PEPTIDE-PROCESSING PROTEASE"/>
    <property type="match status" value="1"/>
</dbReference>
<dbReference type="AlphaFoldDB" id="A0A484LQ39"/>
<evidence type="ECO:0000313" key="1">
    <source>
        <dbReference type="EMBL" id="VFQ78479.1"/>
    </source>
</evidence>
<proteinExistence type="predicted"/>
<dbReference type="PANTHER" id="PTHR21004">
    <property type="entry name" value="SERINE PROTEASE-RELATED"/>
    <property type="match status" value="1"/>
</dbReference>
<sequence>MNLQEVIDVGRNFAVMVRIQGPDPKGLKMRKHAFHLYNSGRTTLSASGMLLPRSFVKASVAKQFEGEGDLQSGGGCILVITVASVLEQFLSQQYRDNMSQLDRPMLIPGAQIEILMEGKEAHAMTNKEALNWQPAELLRVVNVPTSSTAIQSLVETSSGSIEHDWEVGWSLASYGTGHQSFMESARKPVVPVSETL</sequence>
<gene>
    <name evidence="1" type="ORF">CCAM_LOCUS20255</name>
</gene>
<dbReference type="GO" id="GO:0016485">
    <property type="term" value="P:protein processing"/>
    <property type="evidence" value="ECO:0007669"/>
    <property type="project" value="InterPro"/>
</dbReference>
<dbReference type="EMBL" id="OOIL02001799">
    <property type="protein sequence ID" value="VFQ78479.1"/>
    <property type="molecule type" value="Genomic_DNA"/>
</dbReference>
<organism evidence="1 2">
    <name type="scientific">Cuscuta campestris</name>
    <dbReference type="NCBI Taxonomy" id="132261"/>
    <lineage>
        <taxon>Eukaryota</taxon>
        <taxon>Viridiplantae</taxon>
        <taxon>Streptophyta</taxon>
        <taxon>Embryophyta</taxon>
        <taxon>Tracheophyta</taxon>
        <taxon>Spermatophyta</taxon>
        <taxon>Magnoliopsida</taxon>
        <taxon>eudicotyledons</taxon>
        <taxon>Gunneridae</taxon>
        <taxon>Pentapetalae</taxon>
        <taxon>asterids</taxon>
        <taxon>lamiids</taxon>
        <taxon>Solanales</taxon>
        <taxon>Convolvulaceae</taxon>
        <taxon>Cuscuteae</taxon>
        <taxon>Cuscuta</taxon>
        <taxon>Cuscuta subgen. Grammica</taxon>
        <taxon>Cuscuta sect. Cleistogrammica</taxon>
    </lineage>
</organism>
<dbReference type="GO" id="GO:0005777">
    <property type="term" value="C:peroxisome"/>
    <property type="evidence" value="ECO:0007669"/>
    <property type="project" value="InterPro"/>
</dbReference>
<evidence type="ECO:0000313" key="2">
    <source>
        <dbReference type="Proteomes" id="UP000595140"/>
    </source>
</evidence>
<dbReference type="OrthoDB" id="1725373at2759"/>
<dbReference type="InterPro" id="IPR039245">
    <property type="entry name" value="TYSND1/DEG15"/>
</dbReference>